<protein>
    <recommendedName>
        <fullName evidence="3">SMC hinge domain-containing protein</fullName>
    </recommendedName>
</protein>
<feature type="domain" description="SMC hinge" evidence="3">
    <location>
        <begin position="531"/>
        <end position="645"/>
    </location>
</feature>
<dbReference type="InterPro" id="IPR036277">
    <property type="entry name" value="SMC_hinge_sf"/>
</dbReference>
<dbReference type="Gene3D" id="1.10.287.1490">
    <property type="match status" value="1"/>
</dbReference>
<dbReference type="Gene3D" id="1.20.1060.20">
    <property type="match status" value="1"/>
</dbReference>
<feature type="coiled-coil region" evidence="2">
    <location>
        <begin position="252"/>
        <end position="279"/>
    </location>
</feature>
<keyword evidence="1 2" id="KW-0175">Coiled coil</keyword>
<comment type="caution">
    <text evidence="4">The sequence shown here is derived from an EMBL/GenBank/DDBJ whole genome shotgun (WGS) entry which is preliminary data.</text>
</comment>
<feature type="coiled-coil region" evidence="2">
    <location>
        <begin position="756"/>
        <end position="804"/>
    </location>
</feature>
<accession>A0A0M0BWC1</accession>
<reference evidence="4 5" key="1">
    <citation type="submission" date="2015-06" db="EMBL/GenBank/DDBJ databases">
        <title>New insights into the roles of widespread benthic archaea in carbon and nitrogen cycling.</title>
        <authorList>
            <person name="Lazar C.S."/>
            <person name="Baker B.J."/>
            <person name="Seitz K.W."/>
            <person name="Hyde A.S."/>
            <person name="Dick G.J."/>
            <person name="Hinrichs K.-U."/>
            <person name="Teske A.P."/>
        </authorList>
    </citation>
    <scope>NUCLEOTIDE SEQUENCE [LARGE SCALE GENOMIC DNA]</scope>
    <source>
        <strain evidence="4">SG8-32-1</strain>
    </source>
</reference>
<evidence type="ECO:0000313" key="5">
    <source>
        <dbReference type="Proteomes" id="UP000037237"/>
    </source>
</evidence>
<dbReference type="InterPro" id="IPR003395">
    <property type="entry name" value="RecF/RecN/SMC_N"/>
</dbReference>
<dbReference type="SUPFAM" id="SSF75553">
    <property type="entry name" value="Smc hinge domain"/>
    <property type="match status" value="1"/>
</dbReference>
<name>A0A0M0BWC1_9ARCH</name>
<feature type="coiled-coil region" evidence="2">
    <location>
        <begin position="846"/>
        <end position="904"/>
    </location>
</feature>
<evidence type="ECO:0000259" key="3">
    <source>
        <dbReference type="SMART" id="SM00968"/>
    </source>
</evidence>
<dbReference type="InterPro" id="IPR010935">
    <property type="entry name" value="SMC_hinge"/>
</dbReference>
<feature type="coiled-coil region" evidence="2">
    <location>
        <begin position="960"/>
        <end position="1029"/>
    </location>
</feature>
<dbReference type="SMART" id="SM00968">
    <property type="entry name" value="SMC_hinge"/>
    <property type="match status" value="1"/>
</dbReference>
<dbReference type="Pfam" id="PF02463">
    <property type="entry name" value="SMC_N"/>
    <property type="match status" value="1"/>
</dbReference>
<dbReference type="Proteomes" id="UP000037237">
    <property type="component" value="Unassembled WGS sequence"/>
</dbReference>
<gene>
    <name evidence="4" type="ORF">AC477_02245</name>
</gene>
<evidence type="ECO:0000256" key="2">
    <source>
        <dbReference type="SAM" id="Coils"/>
    </source>
</evidence>
<organism evidence="4 5">
    <name type="scientific">miscellaneous Crenarchaeota group-1 archaeon SG8-32-1</name>
    <dbReference type="NCBI Taxonomy" id="1685124"/>
    <lineage>
        <taxon>Archaea</taxon>
        <taxon>Candidatus Bathyarchaeota</taxon>
        <taxon>MCG-1</taxon>
    </lineage>
</organism>
<evidence type="ECO:0000256" key="1">
    <source>
        <dbReference type="ARBA" id="ARBA00023054"/>
    </source>
</evidence>
<proteinExistence type="predicted"/>
<dbReference type="Gene3D" id="3.30.70.1620">
    <property type="match status" value="1"/>
</dbReference>
<feature type="coiled-coil region" evidence="2">
    <location>
        <begin position="171"/>
        <end position="219"/>
    </location>
</feature>
<dbReference type="GO" id="GO:0005694">
    <property type="term" value="C:chromosome"/>
    <property type="evidence" value="ECO:0007669"/>
    <property type="project" value="InterPro"/>
</dbReference>
<dbReference type="AlphaFoldDB" id="A0A0M0BWC1"/>
<dbReference type="Pfam" id="PF06470">
    <property type="entry name" value="SMC_hinge"/>
    <property type="match status" value="1"/>
</dbReference>
<dbReference type="Gene3D" id="3.40.50.300">
    <property type="entry name" value="P-loop containing nucleotide triphosphate hydrolases"/>
    <property type="match status" value="2"/>
</dbReference>
<dbReference type="SUPFAM" id="SSF52540">
    <property type="entry name" value="P-loop containing nucleoside triphosphate hydrolases"/>
    <property type="match status" value="1"/>
</dbReference>
<sequence length="1182" mass="135297">MPYLKKIELKGFKSFGPKTATVTLDKGFTAITGPNGSGKTNIADAVLFGLGELSSRRMRAASLGKLIYHGYPDLNIKKAKTAKVVIQFDNSDNLLPVDTSTVTISRELNNAGQSLYRLNGRRISRSHILNILSMAGISPTGHNVVLQGIITRMAEISSPDRRKMISNLVGIEQYDIEKAEAENKLRAAEISIRTAMGRIDEVQKRVDDLERERNELLRYTFLKKEIKRFEAIKVSGELMDVQSKKSDVLSKIENVQSKVENSRQLREELRNKRHEVETEWIKLGSEMIEDRGTRLLEVQYKVGEARSKINELTTNIGVGTASLDGLRRVVKNNEQKLEAIKNEIKENRSETRRIKRERERLLAEIAEKQANYDIVSNEASKLRASLGENSRKNKEIEEQLEKRTQELMDLRSKFIQDRTNLKVLTRQLRDFVKRKESFESNLNILKKSYAELKKVQRDQANSSKNLEKTVERKLTQKESVTIEMAQAEKIAESAQDAVAEFVTQRELAEKVAPEENARRSIEELADLGAIKGIHGRLKNLIKIERGYKRAIEATATGWLDAIVVQNYDAAFMCAETLKKMKLGRIKIIPIEEMNSIKSINTPMIRGVDGIASQFVKCNQKFEPAVNFVFGDTLVTKDDRTAFASSRQGHRTVTVNGDLYEAQGGLESGYYRAPVDYSSIIPSESAVKSLSEAVDALQKHLTKREKDIQNYKEEIDRTKIELNKLTETITILDGEIGRVRENVKHTRQNIIRIEKRVTKINETREEEKTRLEILKSQRDSLKKEIDKLREELTELRIKMDPARIQEMEIQREELGNELIGSRKIVGNTETNLATLESKFGNVLKISAENIRIQLRKLNAQIITVENENKEAYKEKEFLEIKLEELEKLKEELSRTVLNAKEESKKFTVEIDDIDKKLRQLDSVYERSDKLYNELQFNLQTYEMQQKQYMQRLQELDYDQPLTISQEQLETAETALKQLRFELTRLGAVNQLSLDHYAEQASRYKELSIRMNELEKEKQSILAFMDEIERKKRAVFMEAFEKIDSSFRRYFSRLTGGGEGELILENPEDPFAGGMDMLVQFRNKASILVSGASSGERSVSAVAFIFALQEFMPTAFYVFDEIDAHLDPVHVSRLGDLFAEESNKSQFVVITLKPEMVSKAKKVWGIYERSGYSHVVSAPIKEVA</sequence>
<dbReference type="GO" id="GO:0005524">
    <property type="term" value="F:ATP binding"/>
    <property type="evidence" value="ECO:0007669"/>
    <property type="project" value="InterPro"/>
</dbReference>
<feature type="coiled-coil region" evidence="2">
    <location>
        <begin position="323"/>
        <end position="497"/>
    </location>
</feature>
<dbReference type="PIRSF" id="PIRSF005719">
    <property type="entry name" value="SMC"/>
    <property type="match status" value="1"/>
</dbReference>
<dbReference type="InterPro" id="IPR024704">
    <property type="entry name" value="SMC"/>
</dbReference>
<feature type="coiled-coil region" evidence="2">
    <location>
        <begin position="693"/>
        <end position="727"/>
    </location>
</feature>
<evidence type="ECO:0000313" key="4">
    <source>
        <dbReference type="EMBL" id="KON32907.1"/>
    </source>
</evidence>
<dbReference type="EMBL" id="LFWU01000047">
    <property type="protein sequence ID" value="KON32907.1"/>
    <property type="molecule type" value="Genomic_DNA"/>
</dbReference>
<dbReference type="GO" id="GO:0016887">
    <property type="term" value="F:ATP hydrolysis activity"/>
    <property type="evidence" value="ECO:0007669"/>
    <property type="project" value="InterPro"/>
</dbReference>
<dbReference type="GO" id="GO:0051276">
    <property type="term" value="P:chromosome organization"/>
    <property type="evidence" value="ECO:0007669"/>
    <property type="project" value="InterPro"/>
</dbReference>
<dbReference type="PANTHER" id="PTHR43977">
    <property type="entry name" value="STRUCTURAL MAINTENANCE OF CHROMOSOMES PROTEIN 3"/>
    <property type="match status" value="1"/>
</dbReference>
<dbReference type="InterPro" id="IPR027417">
    <property type="entry name" value="P-loop_NTPase"/>
</dbReference>